<dbReference type="PANTHER" id="PTHR42798">
    <property type="entry name" value="LIPOPROTEIN-RELEASING SYSTEM ATP-BINDING PROTEIN LOLD"/>
    <property type="match status" value="1"/>
</dbReference>
<dbReference type="RefSeq" id="WP_002849407.1">
    <property type="nucleotide sequence ID" value="NZ_ADKM02000075.1"/>
</dbReference>
<accession>E9SBV3</accession>
<dbReference type="InterPro" id="IPR027417">
    <property type="entry name" value="P-loop_NTPase"/>
</dbReference>
<evidence type="ECO:0000256" key="1">
    <source>
        <dbReference type="ARBA" id="ARBA00005417"/>
    </source>
</evidence>
<keyword evidence="2" id="KW-0813">Transport</keyword>
<dbReference type="PROSITE" id="PS00211">
    <property type="entry name" value="ABC_TRANSPORTER_1"/>
    <property type="match status" value="1"/>
</dbReference>
<dbReference type="PANTHER" id="PTHR42798:SF6">
    <property type="entry name" value="CELL DIVISION ATP-BINDING PROTEIN FTSE"/>
    <property type="match status" value="1"/>
</dbReference>
<feature type="domain" description="ABC transporter" evidence="5">
    <location>
        <begin position="7"/>
        <end position="230"/>
    </location>
</feature>
<evidence type="ECO:0000256" key="3">
    <source>
        <dbReference type="ARBA" id="ARBA00022741"/>
    </source>
</evidence>
<dbReference type="Gene3D" id="3.40.50.300">
    <property type="entry name" value="P-loop containing nucleotide triphosphate hydrolases"/>
    <property type="match status" value="1"/>
</dbReference>
<dbReference type="OrthoDB" id="9802264at2"/>
<dbReference type="Proteomes" id="UP000004259">
    <property type="component" value="Unassembled WGS sequence"/>
</dbReference>
<proteinExistence type="inferred from homology"/>
<dbReference type="InterPro" id="IPR017911">
    <property type="entry name" value="MacB-like_ATP-bd"/>
</dbReference>
<sequence length="230" mass="25052">MDKEIIISAEDLVKTFGGKNNKVVAVDGVSLKVHKGEMVAVTGASGSGKSTLLNLLGGLDKPDSGTITAVGEDLTAIKDSQLAEYRRRKSGFVFQFYNLIPVLNVEENICLPVHLDGKNVKKQELDELLALLGLNDRRYHFAGQLSGGQQQRVSIGRAVINKPPCIFADEPTGNLDSKNSREIIALFKEIIKTYNTAVVLVTHDGSIAEEADRVITMSDGKIINERVRSF</sequence>
<organism evidence="6 7">
    <name type="scientific">Ruminococcus albus 8</name>
    <dbReference type="NCBI Taxonomy" id="246199"/>
    <lineage>
        <taxon>Bacteria</taxon>
        <taxon>Bacillati</taxon>
        <taxon>Bacillota</taxon>
        <taxon>Clostridia</taxon>
        <taxon>Eubacteriales</taxon>
        <taxon>Oscillospiraceae</taxon>
        <taxon>Ruminococcus</taxon>
    </lineage>
</organism>
<dbReference type="GO" id="GO:0022857">
    <property type="term" value="F:transmembrane transporter activity"/>
    <property type="evidence" value="ECO:0007669"/>
    <property type="project" value="UniProtKB-ARBA"/>
</dbReference>
<comment type="caution">
    <text evidence="6">The sequence shown here is derived from an EMBL/GenBank/DDBJ whole genome shotgun (WGS) entry which is preliminary data.</text>
</comment>
<reference evidence="6 7" key="1">
    <citation type="submission" date="2011-02" db="EMBL/GenBank/DDBJ databases">
        <authorList>
            <person name="Nelson K.E."/>
            <person name="Sutton G."/>
            <person name="Torralba M."/>
            <person name="Durkin S."/>
            <person name="Harkins D."/>
            <person name="Montgomery R."/>
            <person name="Ziemer C."/>
            <person name="Klaassens E."/>
            <person name="Ocuiv P."/>
            <person name="Morrison M."/>
        </authorList>
    </citation>
    <scope>NUCLEOTIDE SEQUENCE [LARGE SCALE GENOMIC DNA]</scope>
    <source>
        <strain evidence="6 7">8</strain>
    </source>
</reference>
<evidence type="ECO:0000256" key="4">
    <source>
        <dbReference type="ARBA" id="ARBA00022840"/>
    </source>
</evidence>
<dbReference type="eggNOG" id="COG1136">
    <property type="taxonomic scope" value="Bacteria"/>
</dbReference>
<keyword evidence="4 6" id="KW-0067">ATP-binding</keyword>
<dbReference type="SUPFAM" id="SSF52540">
    <property type="entry name" value="P-loop containing nucleoside triphosphate hydrolases"/>
    <property type="match status" value="1"/>
</dbReference>
<gene>
    <name evidence="6" type="ORF">CUS_6768</name>
</gene>
<dbReference type="SMART" id="SM00382">
    <property type="entry name" value="AAA"/>
    <property type="match status" value="1"/>
</dbReference>
<dbReference type="InterPro" id="IPR017871">
    <property type="entry name" value="ABC_transporter-like_CS"/>
</dbReference>
<dbReference type="GO" id="GO:0098796">
    <property type="term" value="C:membrane protein complex"/>
    <property type="evidence" value="ECO:0007669"/>
    <property type="project" value="UniProtKB-ARBA"/>
</dbReference>
<dbReference type="GO" id="GO:0016887">
    <property type="term" value="F:ATP hydrolysis activity"/>
    <property type="evidence" value="ECO:0007669"/>
    <property type="project" value="InterPro"/>
</dbReference>
<dbReference type="PROSITE" id="PS50893">
    <property type="entry name" value="ABC_TRANSPORTER_2"/>
    <property type="match status" value="1"/>
</dbReference>
<keyword evidence="7" id="KW-1185">Reference proteome</keyword>
<dbReference type="EMBL" id="ADKM02000075">
    <property type="protein sequence ID" value="EGC03206.1"/>
    <property type="molecule type" value="Genomic_DNA"/>
</dbReference>
<dbReference type="CDD" id="cd03255">
    <property type="entry name" value="ABC_MJ0796_LolCDE_FtsE"/>
    <property type="match status" value="1"/>
</dbReference>
<dbReference type="Pfam" id="PF00005">
    <property type="entry name" value="ABC_tran"/>
    <property type="match status" value="1"/>
</dbReference>
<dbReference type="InterPro" id="IPR003593">
    <property type="entry name" value="AAA+_ATPase"/>
</dbReference>
<comment type="similarity">
    <text evidence="1">Belongs to the ABC transporter superfamily.</text>
</comment>
<evidence type="ECO:0000313" key="7">
    <source>
        <dbReference type="Proteomes" id="UP000004259"/>
    </source>
</evidence>
<dbReference type="FunFam" id="3.40.50.300:FF:000032">
    <property type="entry name" value="Export ABC transporter ATP-binding protein"/>
    <property type="match status" value="1"/>
</dbReference>
<dbReference type="InterPro" id="IPR003439">
    <property type="entry name" value="ABC_transporter-like_ATP-bd"/>
</dbReference>
<evidence type="ECO:0000313" key="6">
    <source>
        <dbReference type="EMBL" id="EGC03206.1"/>
    </source>
</evidence>
<dbReference type="STRING" id="246199.CUS_6768"/>
<evidence type="ECO:0000259" key="5">
    <source>
        <dbReference type="PROSITE" id="PS50893"/>
    </source>
</evidence>
<dbReference type="AlphaFoldDB" id="E9SBV3"/>
<evidence type="ECO:0000256" key="2">
    <source>
        <dbReference type="ARBA" id="ARBA00022448"/>
    </source>
</evidence>
<keyword evidence="3" id="KW-0547">Nucleotide-binding</keyword>
<name>E9SBV3_RUMAL</name>
<dbReference type="GO" id="GO:0005524">
    <property type="term" value="F:ATP binding"/>
    <property type="evidence" value="ECO:0007669"/>
    <property type="project" value="UniProtKB-KW"/>
</dbReference>
<protein>
    <submittedName>
        <fullName evidence="6">ABC transporter, ATP-binding protein</fullName>
    </submittedName>
</protein>